<feature type="signal peptide" evidence="1">
    <location>
        <begin position="1"/>
        <end position="20"/>
    </location>
</feature>
<dbReference type="PANTHER" id="PTHR42915:SF1">
    <property type="entry name" value="PEPTIDOGLYCAN BETA-N-ACETYLMURAMIDASE NAMZ"/>
    <property type="match status" value="1"/>
</dbReference>
<evidence type="ECO:0000313" key="4">
    <source>
        <dbReference type="EMBL" id="GLC28386.1"/>
    </source>
</evidence>
<organism evidence="4 5">
    <name type="scientific">Roseisolibacter agri</name>
    <dbReference type="NCBI Taxonomy" id="2014610"/>
    <lineage>
        <taxon>Bacteria</taxon>
        <taxon>Pseudomonadati</taxon>
        <taxon>Gemmatimonadota</taxon>
        <taxon>Gemmatimonadia</taxon>
        <taxon>Gemmatimonadales</taxon>
        <taxon>Gemmatimonadaceae</taxon>
        <taxon>Roseisolibacter</taxon>
    </lineage>
</organism>
<dbReference type="GO" id="GO:0033922">
    <property type="term" value="F:peptidoglycan beta-N-acetylmuramidase activity"/>
    <property type="evidence" value="ECO:0007669"/>
    <property type="project" value="InterPro"/>
</dbReference>
<dbReference type="PROSITE" id="PS51257">
    <property type="entry name" value="PROKAR_LIPOPROTEIN"/>
    <property type="match status" value="1"/>
</dbReference>
<dbReference type="Gene3D" id="3.40.50.12170">
    <property type="entry name" value="Uncharacterised protein PF07075, DUF1343"/>
    <property type="match status" value="1"/>
</dbReference>
<dbReference type="Pfam" id="PF20732">
    <property type="entry name" value="NamZ_C"/>
    <property type="match status" value="1"/>
</dbReference>
<sequence>MRALAAAVLLLVAACAPSPAPGPSPGPAADASPAAAVVRPGLETFLADVPARFRGKRVALLTNHGAIDRNRVPLVDLVAAHPQLELVALLAPEHGIRGTVQAGEKIEDEVDQKTGVPIHSLYKAEDGAPTEAMLRDVDVILYDLQEVGGRTWTYVSSMALAMEAAKRKGIPFVVLDRPNPIGGEIVEGALIKPGFFSFVGKYPIPARHGLTVGELATLFNTRFGIGADLYVARVTGWRRGQWQDDTGLPWINPSPNLRSLAALNSYPGTVYFEGTNLTEGRGTDRPFEQFGAPYLDAPGVAATLNARSFPGVRFEAITMPVAATAAKHPGLTIPALRIAVTDRQAYRPVRTALLTIDAIRRRHPTEFEWRPSIDRLTGSDQVRKAIEGGTLPALLDAWDREAAAFARDRASVLLYR</sequence>
<evidence type="ECO:0008006" key="6">
    <source>
        <dbReference type="Google" id="ProtNLM"/>
    </source>
</evidence>
<dbReference type="InterPro" id="IPR048502">
    <property type="entry name" value="NamZ_N"/>
</dbReference>
<dbReference type="InterPro" id="IPR048503">
    <property type="entry name" value="NamZ_C"/>
</dbReference>
<dbReference type="RefSeq" id="WP_284352781.1">
    <property type="nucleotide sequence ID" value="NZ_BRXS01000009.1"/>
</dbReference>
<evidence type="ECO:0000259" key="2">
    <source>
        <dbReference type="Pfam" id="PF07075"/>
    </source>
</evidence>
<gene>
    <name evidence="4" type="primary">ybbC_2</name>
    <name evidence="4" type="ORF">rosag_48990</name>
</gene>
<evidence type="ECO:0000313" key="5">
    <source>
        <dbReference type="Proteomes" id="UP001161325"/>
    </source>
</evidence>
<dbReference type="AlphaFoldDB" id="A0AA37QGC3"/>
<dbReference type="EMBL" id="BRXS01000009">
    <property type="protein sequence ID" value="GLC28386.1"/>
    <property type="molecule type" value="Genomic_DNA"/>
</dbReference>
<protein>
    <recommendedName>
        <fullName evidence="6">DUF1343 domain-containing protein</fullName>
    </recommendedName>
</protein>
<dbReference type="Pfam" id="PF07075">
    <property type="entry name" value="NamZ_N"/>
    <property type="match status" value="1"/>
</dbReference>
<reference evidence="4" key="1">
    <citation type="submission" date="2022-08" db="EMBL/GenBank/DDBJ databases">
        <title>Draft genome sequencing of Roseisolibacter agri AW1220.</title>
        <authorList>
            <person name="Tobiishi Y."/>
            <person name="Tonouchi A."/>
        </authorList>
    </citation>
    <scope>NUCLEOTIDE SEQUENCE</scope>
    <source>
        <strain evidence="4">AW1220</strain>
    </source>
</reference>
<dbReference type="InterPro" id="IPR008302">
    <property type="entry name" value="NamZ"/>
</dbReference>
<feature type="domain" description="Peptidoglycan beta-N-acetylmuramidase NamZ N-terminal" evidence="2">
    <location>
        <begin position="58"/>
        <end position="260"/>
    </location>
</feature>
<dbReference type="PIRSF" id="PIRSF016719">
    <property type="entry name" value="UCP016719"/>
    <property type="match status" value="1"/>
</dbReference>
<proteinExistence type="predicted"/>
<keyword evidence="5" id="KW-1185">Reference proteome</keyword>
<keyword evidence="1" id="KW-0732">Signal</keyword>
<accession>A0AA37QGC3</accession>
<evidence type="ECO:0000259" key="3">
    <source>
        <dbReference type="Pfam" id="PF20732"/>
    </source>
</evidence>
<feature type="domain" description="Peptidoglycan beta-N-acetylmuramidase NamZ C-terminal" evidence="3">
    <location>
        <begin position="266"/>
        <end position="415"/>
    </location>
</feature>
<dbReference type="Proteomes" id="UP001161325">
    <property type="component" value="Unassembled WGS sequence"/>
</dbReference>
<dbReference type="Gene3D" id="3.90.1150.140">
    <property type="match status" value="1"/>
</dbReference>
<evidence type="ECO:0000256" key="1">
    <source>
        <dbReference type="SAM" id="SignalP"/>
    </source>
</evidence>
<dbReference type="PANTHER" id="PTHR42915">
    <property type="entry name" value="HYPOTHETICAL 460 KDA PROTEIN IN FEUA-SIGW INTERGENIC REGION [PRECURSOR]"/>
    <property type="match status" value="1"/>
</dbReference>
<name>A0AA37QGC3_9BACT</name>
<comment type="caution">
    <text evidence="4">The sequence shown here is derived from an EMBL/GenBank/DDBJ whole genome shotgun (WGS) entry which is preliminary data.</text>
</comment>
<feature type="chain" id="PRO_5041429589" description="DUF1343 domain-containing protein" evidence="1">
    <location>
        <begin position="21"/>
        <end position="416"/>
    </location>
</feature>